<dbReference type="PROSITE" id="PS01033">
    <property type="entry name" value="GLOBIN"/>
    <property type="match status" value="1"/>
</dbReference>
<name>A0A835GL45_SPOEX</name>
<dbReference type="GO" id="GO:0020037">
    <property type="term" value="F:heme binding"/>
    <property type="evidence" value="ECO:0007669"/>
    <property type="project" value="InterPro"/>
</dbReference>
<gene>
    <name evidence="8" type="ORF">HW555_002953</name>
</gene>
<evidence type="ECO:0000256" key="1">
    <source>
        <dbReference type="ARBA" id="ARBA00022448"/>
    </source>
</evidence>
<evidence type="ECO:0000256" key="3">
    <source>
        <dbReference type="ARBA" id="ARBA00022621"/>
    </source>
</evidence>
<proteinExistence type="inferred from homology"/>
<evidence type="ECO:0000256" key="4">
    <source>
        <dbReference type="ARBA" id="ARBA00022723"/>
    </source>
</evidence>
<keyword evidence="9" id="KW-1185">Reference proteome</keyword>
<keyword evidence="3 6" id="KW-0561">Oxygen transport</keyword>
<dbReference type="Gene3D" id="1.10.490.10">
    <property type="entry name" value="Globins"/>
    <property type="match status" value="1"/>
</dbReference>
<dbReference type="InterPro" id="IPR012292">
    <property type="entry name" value="Globin/Proto"/>
</dbReference>
<dbReference type="SUPFAM" id="SSF46458">
    <property type="entry name" value="Globin-like"/>
    <property type="match status" value="1"/>
</dbReference>
<dbReference type="InterPro" id="IPR050532">
    <property type="entry name" value="Globin-like_OT"/>
</dbReference>
<evidence type="ECO:0000256" key="2">
    <source>
        <dbReference type="ARBA" id="ARBA00022617"/>
    </source>
</evidence>
<dbReference type="Proteomes" id="UP000648187">
    <property type="component" value="Unassembled WGS sequence"/>
</dbReference>
<sequence>MGVGDLVKRWWWGGDPDERNKVSGMSLRDVYNVQKSWAVINANSNGNGFLMFFRLFEAEPETKTFFKNLAHIHTEEEMTANVSFRAHIINIMSSFDNSIKNLDKPELVVAWMQKLGDSHRRHRIEKRHFHVFKDVLVNILQKDLKLEPEVVESWDRYVEFIYEHLLSRLAS</sequence>
<feature type="domain" description="Globin" evidence="7">
    <location>
        <begin position="24"/>
        <end position="170"/>
    </location>
</feature>
<protein>
    <recommendedName>
        <fullName evidence="7">Globin domain-containing protein</fullName>
    </recommendedName>
</protein>
<evidence type="ECO:0000313" key="9">
    <source>
        <dbReference type="Proteomes" id="UP000648187"/>
    </source>
</evidence>
<keyword evidence="1 6" id="KW-0813">Transport</keyword>
<reference evidence="8" key="1">
    <citation type="submission" date="2020-08" db="EMBL/GenBank/DDBJ databases">
        <title>Spodoptera exigua strain:BAW_Kor-Di-RS1 Genome sequencing and assembly.</title>
        <authorList>
            <person name="Kim J."/>
            <person name="Nam H.Y."/>
            <person name="Kwon M."/>
            <person name="Choi J.H."/>
            <person name="Cho S.R."/>
            <person name="Kim G.-H."/>
        </authorList>
    </citation>
    <scope>NUCLEOTIDE SEQUENCE</scope>
    <source>
        <strain evidence="8">BAW_Kor-Di-RS1</strain>
        <tissue evidence="8">Whole-body</tissue>
    </source>
</reference>
<comment type="caution">
    <text evidence="8">The sequence shown here is derived from an EMBL/GenBank/DDBJ whole genome shotgun (WGS) entry which is preliminary data.</text>
</comment>
<accession>A0A835GL45</accession>
<dbReference type="Pfam" id="PF00042">
    <property type="entry name" value="Globin"/>
    <property type="match status" value="1"/>
</dbReference>
<dbReference type="CDD" id="cd01040">
    <property type="entry name" value="Mb-like"/>
    <property type="match status" value="1"/>
</dbReference>
<dbReference type="InterPro" id="IPR000971">
    <property type="entry name" value="Globin"/>
</dbReference>
<keyword evidence="4" id="KW-0479">Metal-binding</keyword>
<dbReference type="AlphaFoldDB" id="A0A835GL45"/>
<dbReference type="PANTHER" id="PTHR46458">
    <property type="entry name" value="BLR2807 PROTEIN"/>
    <property type="match status" value="1"/>
</dbReference>
<evidence type="ECO:0000256" key="5">
    <source>
        <dbReference type="ARBA" id="ARBA00023004"/>
    </source>
</evidence>
<evidence type="ECO:0000256" key="6">
    <source>
        <dbReference type="RuleBase" id="RU000356"/>
    </source>
</evidence>
<dbReference type="GO" id="GO:0005344">
    <property type="term" value="F:oxygen carrier activity"/>
    <property type="evidence" value="ECO:0007669"/>
    <property type="project" value="UniProtKB-KW"/>
</dbReference>
<dbReference type="InterPro" id="IPR009050">
    <property type="entry name" value="Globin-like_sf"/>
</dbReference>
<dbReference type="GO" id="GO:0019825">
    <property type="term" value="F:oxygen binding"/>
    <property type="evidence" value="ECO:0007669"/>
    <property type="project" value="InterPro"/>
</dbReference>
<dbReference type="PANTHER" id="PTHR46458:SF1">
    <property type="entry name" value="GEO09476P1"/>
    <property type="match status" value="1"/>
</dbReference>
<keyword evidence="5" id="KW-0408">Iron</keyword>
<keyword evidence="2 6" id="KW-0349">Heme</keyword>
<comment type="similarity">
    <text evidence="6">Belongs to the globin family.</text>
</comment>
<evidence type="ECO:0000259" key="7">
    <source>
        <dbReference type="PROSITE" id="PS01033"/>
    </source>
</evidence>
<dbReference type="EMBL" id="JACKWZ010000027">
    <property type="protein sequence ID" value="KAF9420970.1"/>
    <property type="molecule type" value="Genomic_DNA"/>
</dbReference>
<dbReference type="GO" id="GO:0046872">
    <property type="term" value="F:metal ion binding"/>
    <property type="evidence" value="ECO:0007669"/>
    <property type="project" value="UniProtKB-KW"/>
</dbReference>
<dbReference type="InterPro" id="IPR044399">
    <property type="entry name" value="Mb-like_M"/>
</dbReference>
<organism evidence="8 9">
    <name type="scientific">Spodoptera exigua</name>
    <name type="common">Beet armyworm</name>
    <name type="synonym">Noctua fulgens</name>
    <dbReference type="NCBI Taxonomy" id="7107"/>
    <lineage>
        <taxon>Eukaryota</taxon>
        <taxon>Metazoa</taxon>
        <taxon>Ecdysozoa</taxon>
        <taxon>Arthropoda</taxon>
        <taxon>Hexapoda</taxon>
        <taxon>Insecta</taxon>
        <taxon>Pterygota</taxon>
        <taxon>Neoptera</taxon>
        <taxon>Endopterygota</taxon>
        <taxon>Lepidoptera</taxon>
        <taxon>Glossata</taxon>
        <taxon>Ditrysia</taxon>
        <taxon>Noctuoidea</taxon>
        <taxon>Noctuidae</taxon>
        <taxon>Amphipyrinae</taxon>
        <taxon>Spodoptera</taxon>
    </lineage>
</organism>
<evidence type="ECO:0000313" key="8">
    <source>
        <dbReference type="EMBL" id="KAF9420970.1"/>
    </source>
</evidence>